<dbReference type="EMBL" id="RBNI01010262">
    <property type="protein sequence ID" value="RUP43812.1"/>
    <property type="molecule type" value="Genomic_DNA"/>
</dbReference>
<protein>
    <submittedName>
        <fullName evidence="1">Uncharacterized protein</fullName>
    </submittedName>
</protein>
<gene>
    <name evidence="1" type="ORF">BC936DRAFT_136697</name>
</gene>
<name>A0A433CYZ0_9FUNG</name>
<sequence>MEWYRTALTVVPVGASVSPDVGSVFGSDGFLDFYVNGKGYSWGVELLREGDRMHGHARSFEPGGEYNKIPLTDYVIIDSRHENKTVQTPLPHFWHALYTDDYEHITIRRSGEKDKVLILGGDTEL</sequence>
<reference evidence="1 2" key="1">
    <citation type="journal article" date="2018" name="New Phytol.">
        <title>Phylogenomics of Endogonaceae and evolution of mycorrhizas within Mucoromycota.</title>
        <authorList>
            <person name="Chang Y."/>
            <person name="Desiro A."/>
            <person name="Na H."/>
            <person name="Sandor L."/>
            <person name="Lipzen A."/>
            <person name="Clum A."/>
            <person name="Barry K."/>
            <person name="Grigoriev I.V."/>
            <person name="Martin F.M."/>
            <person name="Stajich J.E."/>
            <person name="Smith M.E."/>
            <person name="Bonito G."/>
            <person name="Spatafora J.W."/>
        </authorList>
    </citation>
    <scope>NUCLEOTIDE SEQUENCE [LARGE SCALE GENOMIC DNA]</scope>
    <source>
        <strain evidence="1 2">GMNB39</strain>
    </source>
</reference>
<dbReference type="Proteomes" id="UP000268093">
    <property type="component" value="Unassembled WGS sequence"/>
</dbReference>
<evidence type="ECO:0000313" key="1">
    <source>
        <dbReference type="EMBL" id="RUP43812.1"/>
    </source>
</evidence>
<dbReference type="OrthoDB" id="2408259at2759"/>
<dbReference type="AlphaFoldDB" id="A0A433CYZ0"/>
<accession>A0A433CYZ0</accession>
<comment type="caution">
    <text evidence="1">The sequence shown here is derived from an EMBL/GenBank/DDBJ whole genome shotgun (WGS) entry which is preliminary data.</text>
</comment>
<proteinExistence type="predicted"/>
<keyword evidence="2" id="KW-1185">Reference proteome</keyword>
<organism evidence="1 2">
    <name type="scientific">Jimgerdemannia flammicorona</name>
    <dbReference type="NCBI Taxonomy" id="994334"/>
    <lineage>
        <taxon>Eukaryota</taxon>
        <taxon>Fungi</taxon>
        <taxon>Fungi incertae sedis</taxon>
        <taxon>Mucoromycota</taxon>
        <taxon>Mucoromycotina</taxon>
        <taxon>Endogonomycetes</taxon>
        <taxon>Endogonales</taxon>
        <taxon>Endogonaceae</taxon>
        <taxon>Jimgerdemannia</taxon>
    </lineage>
</organism>
<evidence type="ECO:0000313" key="2">
    <source>
        <dbReference type="Proteomes" id="UP000268093"/>
    </source>
</evidence>